<dbReference type="RefSeq" id="WP_015946870.1">
    <property type="nucleotide sequence ID" value="NC_011768.1"/>
</dbReference>
<keyword evidence="1" id="KW-1133">Transmembrane helix</keyword>
<organism evidence="2 3">
    <name type="scientific">Desulfatibacillum aliphaticivorans</name>
    <dbReference type="NCBI Taxonomy" id="218208"/>
    <lineage>
        <taxon>Bacteria</taxon>
        <taxon>Pseudomonadati</taxon>
        <taxon>Thermodesulfobacteriota</taxon>
        <taxon>Desulfobacteria</taxon>
        <taxon>Desulfobacterales</taxon>
        <taxon>Desulfatibacillaceae</taxon>
        <taxon>Desulfatibacillum</taxon>
    </lineage>
</organism>
<gene>
    <name evidence="2" type="ordered locus">Dalk_2099</name>
</gene>
<feature type="transmembrane region" description="Helical" evidence="1">
    <location>
        <begin position="111"/>
        <end position="133"/>
    </location>
</feature>
<evidence type="ECO:0000256" key="1">
    <source>
        <dbReference type="SAM" id="Phobius"/>
    </source>
</evidence>
<feature type="transmembrane region" description="Helical" evidence="1">
    <location>
        <begin position="321"/>
        <end position="339"/>
    </location>
</feature>
<feature type="transmembrane region" description="Helical" evidence="1">
    <location>
        <begin position="68"/>
        <end position="91"/>
    </location>
</feature>
<feature type="transmembrane region" description="Helical" evidence="1">
    <location>
        <begin position="345"/>
        <end position="365"/>
    </location>
</feature>
<evidence type="ECO:0000313" key="3">
    <source>
        <dbReference type="Proteomes" id="UP000000739"/>
    </source>
</evidence>
<dbReference type="GO" id="GO:0015813">
    <property type="term" value="P:L-glutamate transmembrane transport"/>
    <property type="evidence" value="ECO:0007669"/>
    <property type="project" value="InterPro"/>
</dbReference>
<proteinExistence type="predicted"/>
<name>B8FGB3_DESAL</name>
<accession>B8FGB3</accession>
<keyword evidence="3" id="KW-1185">Reference proteome</keyword>
<protein>
    <submittedName>
        <fullName evidence="2">Na+/glutamate symporter-like protein</fullName>
    </submittedName>
</protein>
<dbReference type="KEGG" id="dal:Dalk_2099"/>
<feature type="transmembrane region" description="Helical" evidence="1">
    <location>
        <begin position="435"/>
        <end position="455"/>
    </location>
</feature>
<dbReference type="Proteomes" id="UP000000739">
    <property type="component" value="Chromosome"/>
</dbReference>
<feature type="transmembrane region" description="Helical" evidence="1">
    <location>
        <begin position="180"/>
        <end position="202"/>
    </location>
</feature>
<dbReference type="PANTHER" id="PTHR36178:SF1">
    <property type="entry name" value="SODIUM_GLUTAMATE SYMPORTER"/>
    <property type="match status" value="1"/>
</dbReference>
<dbReference type="PANTHER" id="PTHR36178">
    <property type="entry name" value="SLR0625 PROTEIN"/>
    <property type="match status" value="1"/>
</dbReference>
<feature type="transmembrane region" description="Helical" evidence="1">
    <location>
        <begin position="12"/>
        <end position="30"/>
    </location>
</feature>
<keyword evidence="1" id="KW-0812">Transmembrane</keyword>
<feature type="transmembrane region" description="Helical" evidence="1">
    <location>
        <begin position="377"/>
        <end position="397"/>
    </location>
</feature>
<dbReference type="AlphaFoldDB" id="B8FGB3"/>
<evidence type="ECO:0000313" key="2">
    <source>
        <dbReference type="EMBL" id="ACL03793.1"/>
    </source>
</evidence>
<dbReference type="InterPro" id="IPR004445">
    <property type="entry name" value="GltS"/>
</dbReference>
<reference evidence="2 3" key="1">
    <citation type="journal article" date="2012" name="Environ. Microbiol.">
        <title>The genome sequence of Desulfatibacillum alkenivorans AK-01: a blueprint for anaerobic alkane oxidation.</title>
        <authorList>
            <person name="Callaghan A.V."/>
            <person name="Morris B.E."/>
            <person name="Pereira I.A."/>
            <person name="McInerney M.J."/>
            <person name="Austin R.N."/>
            <person name="Groves J.T."/>
            <person name="Kukor J.J."/>
            <person name="Suflita J.M."/>
            <person name="Young L.Y."/>
            <person name="Zylstra G.J."/>
            <person name="Wawrik B."/>
        </authorList>
    </citation>
    <scope>NUCLEOTIDE SEQUENCE [LARGE SCALE GENOMIC DNA]</scope>
    <source>
        <strain evidence="2 3">AK-01</strain>
    </source>
</reference>
<dbReference type="eggNOG" id="COG0786">
    <property type="taxonomic scope" value="Bacteria"/>
</dbReference>
<keyword evidence="1" id="KW-0472">Membrane</keyword>
<dbReference type="EMBL" id="CP001322">
    <property type="protein sequence ID" value="ACL03793.1"/>
    <property type="molecule type" value="Genomic_DNA"/>
</dbReference>
<dbReference type="HOGENOM" id="CLU_034503_0_0_7"/>
<feature type="transmembrane region" description="Helical" evidence="1">
    <location>
        <begin position="251"/>
        <end position="271"/>
    </location>
</feature>
<feature type="transmembrane region" description="Helical" evidence="1">
    <location>
        <begin position="36"/>
        <end position="56"/>
    </location>
</feature>
<dbReference type="GO" id="GO:0016020">
    <property type="term" value="C:membrane"/>
    <property type="evidence" value="ECO:0007669"/>
    <property type="project" value="InterPro"/>
</dbReference>
<feature type="transmembrane region" description="Helical" evidence="1">
    <location>
        <begin position="283"/>
        <end position="300"/>
    </location>
</feature>
<feature type="transmembrane region" description="Helical" evidence="1">
    <location>
        <begin position="409"/>
        <end position="428"/>
    </location>
</feature>
<sequence>MTSELFTRLVQEFSILSGLLLAGFFLRAKIKLFQNLFLPASVIGGFLGLLLGPVVLKTHAVLPIPDEFIKDFALIPGILILPIIASVPLGLGLDPMQTPLDKKQKSQVLPMFLLSVGCAFGLFALGFATKMVFSRIMPELEIYPAFGMELALGFFGGHGTAGLIGNILQKLNQPAWEVAQGVAVTSATVGLVFGILFGMIFINIAARKNKISNLTDPKDLPEEMRKGYQIRLDEQTAVCRETTHSSSVDSLALHVAIILGVCGVSYMLVAFLKAHHVPLLSHIAEWAYAIALMLIVNNIIKRLDLGFLIDGRIKTKFASLLVDYSIVAAIASLPVSAVLKYAVPMIVMFILGLLMVYLIIMVLGIRLFKDYEFERSIALFGQSTGVIMTGILLLRICDSNLSTPVLKDFSISYALATLVCYALLLPVIKLLPNSFAIFCLTGGVCAACIVGAVIYSQLKLRKE</sequence>
<dbReference type="GO" id="GO:0015501">
    <property type="term" value="F:glutamate:sodium symporter activity"/>
    <property type="evidence" value="ECO:0007669"/>
    <property type="project" value="InterPro"/>
</dbReference>